<evidence type="ECO:0000256" key="7">
    <source>
        <dbReference type="ARBA" id="ARBA00022840"/>
    </source>
</evidence>
<keyword evidence="7" id="KW-0067">ATP-binding</keyword>
<evidence type="ECO:0000259" key="11">
    <source>
        <dbReference type="Pfam" id="PF02518"/>
    </source>
</evidence>
<dbReference type="InterPro" id="IPR050482">
    <property type="entry name" value="Sensor_HK_TwoCompSys"/>
</dbReference>
<dbReference type="InterPro" id="IPR003594">
    <property type="entry name" value="HATPase_dom"/>
</dbReference>
<feature type="transmembrane region" description="Helical" evidence="10">
    <location>
        <begin position="109"/>
        <end position="126"/>
    </location>
</feature>
<comment type="catalytic activity">
    <reaction evidence="1">
        <text>ATP + protein L-histidine = ADP + protein N-phospho-L-histidine.</text>
        <dbReference type="EC" id="2.7.13.3"/>
    </reaction>
</comment>
<evidence type="ECO:0000256" key="4">
    <source>
        <dbReference type="ARBA" id="ARBA00022679"/>
    </source>
</evidence>
<keyword evidence="10" id="KW-1133">Transmembrane helix</keyword>
<feature type="transmembrane region" description="Helical" evidence="10">
    <location>
        <begin position="132"/>
        <end position="151"/>
    </location>
</feature>
<organism evidence="13 14">
    <name type="scientific">Pseudosporangium ferrugineum</name>
    <dbReference type="NCBI Taxonomy" id="439699"/>
    <lineage>
        <taxon>Bacteria</taxon>
        <taxon>Bacillati</taxon>
        <taxon>Actinomycetota</taxon>
        <taxon>Actinomycetes</taxon>
        <taxon>Micromonosporales</taxon>
        <taxon>Micromonosporaceae</taxon>
        <taxon>Pseudosporangium</taxon>
    </lineage>
</organism>
<name>A0A2T0SBG6_9ACTN</name>
<evidence type="ECO:0000313" key="14">
    <source>
        <dbReference type="Proteomes" id="UP000239209"/>
    </source>
</evidence>
<dbReference type="GO" id="GO:0005524">
    <property type="term" value="F:ATP binding"/>
    <property type="evidence" value="ECO:0007669"/>
    <property type="project" value="UniProtKB-KW"/>
</dbReference>
<sequence>MSAPAGAYGGPVRSANVWRGRVLELAVVGAAVTVALNNEEGPAVRRLVVAVLAAAAVLARHRWPVPAMVAVTVALAATVVIGHSSLTFLLLLGLVTYHAMLHTRHRHSWLYAVGAGVLLLAAGLLARPAPALDVWTVASLFAWVCGTGALGDAVRNRRALLDETTERLRQAEQTREEEARRRAMDERLRIARELHDVVAHHIAVMNVQAGAAGHVVEQHPEKAGPVLEVIRQASDNVLREMRSVIGVLRDHGDRRNVEPSPSLSRLDDLVAGLTMTGFRVESRVEGDRRDLPAMVDQAAYRIAQEALTNAHRYGDGSARLTVTYGPQELTIEVTNRVGLPRRGVSGFGLLGMRERAAAVGGTVTAEPAAGGRFVVRTTLPTSAYALEATA</sequence>
<dbReference type="GO" id="GO:0000155">
    <property type="term" value="F:phosphorelay sensor kinase activity"/>
    <property type="evidence" value="ECO:0007669"/>
    <property type="project" value="InterPro"/>
</dbReference>
<dbReference type="EMBL" id="PVZG01000004">
    <property type="protein sequence ID" value="PRY30758.1"/>
    <property type="molecule type" value="Genomic_DNA"/>
</dbReference>
<reference evidence="13 14" key="1">
    <citation type="submission" date="2018-03" db="EMBL/GenBank/DDBJ databases">
        <title>Genomic Encyclopedia of Archaeal and Bacterial Type Strains, Phase II (KMG-II): from individual species to whole genera.</title>
        <authorList>
            <person name="Goeker M."/>
        </authorList>
    </citation>
    <scope>NUCLEOTIDE SEQUENCE [LARGE SCALE GENOMIC DNA]</scope>
    <source>
        <strain evidence="13 14">DSM 45348</strain>
    </source>
</reference>
<dbReference type="InterPro" id="IPR011712">
    <property type="entry name" value="Sig_transdc_His_kin_sub3_dim/P"/>
</dbReference>
<feature type="domain" description="Histidine kinase/HSP90-like ATPase" evidence="11">
    <location>
        <begin position="298"/>
        <end position="381"/>
    </location>
</feature>
<dbReference type="Pfam" id="PF02518">
    <property type="entry name" value="HATPase_c"/>
    <property type="match status" value="1"/>
</dbReference>
<dbReference type="InterPro" id="IPR036890">
    <property type="entry name" value="HATPase_C_sf"/>
</dbReference>
<evidence type="ECO:0000256" key="10">
    <source>
        <dbReference type="SAM" id="Phobius"/>
    </source>
</evidence>
<evidence type="ECO:0000256" key="8">
    <source>
        <dbReference type="ARBA" id="ARBA00023012"/>
    </source>
</evidence>
<dbReference type="Pfam" id="PF07730">
    <property type="entry name" value="HisKA_3"/>
    <property type="match status" value="1"/>
</dbReference>
<dbReference type="CDD" id="cd16917">
    <property type="entry name" value="HATPase_UhpB-NarQ-NarX-like"/>
    <property type="match status" value="1"/>
</dbReference>
<dbReference type="EC" id="2.7.13.3" evidence="2"/>
<evidence type="ECO:0000256" key="1">
    <source>
        <dbReference type="ARBA" id="ARBA00000085"/>
    </source>
</evidence>
<feature type="transmembrane region" description="Helical" evidence="10">
    <location>
        <begin position="67"/>
        <end position="97"/>
    </location>
</feature>
<accession>A0A2T0SBG6</accession>
<keyword evidence="8" id="KW-0902">Two-component regulatory system</keyword>
<dbReference type="PANTHER" id="PTHR24421">
    <property type="entry name" value="NITRATE/NITRITE SENSOR PROTEIN NARX-RELATED"/>
    <property type="match status" value="1"/>
</dbReference>
<dbReference type="SUPFAM" id="SSF55874">
    <property type="entry name" value="ATPase domain of HSP90 chaperone/DNA topoisomerase II/histidine kinase"/>
    <property type="match status" value="1"/>
</dbReference>
<dbReference type="PANTHER" id="PTHR24421:SF10">
    <property type="entry name" value="NITRATE_NITRITE SENSOR PROTEIN NARQ"/>
    <property type="match status" value="1"/>
</dbReference>
<evidence type="ECO:0000256" key="2">
    <source>
        <dbReference type="ARBA" id="ARBA00012438"/>
    </source>
</evidence>
<keyword evidence="6 13" id="KW-0418">Kinase</keyword>
<dbReference type="GO" id="GO:0016020">
    <property type="term" value="C:membrane"/>
    <property type="evidence" value="ECO:0007669"/>
    <property type="project" value="InterPro"/>
</dbReference>
<comment type="caution">
    <text evidence="13">The sequence shown here is derived from an EMBL/GenBank/DDBJ whole genome shotgun (WGS) entry which is preliminary data.</text>
</comment>
<evidence type="ECO:0000313" key="13">
    <source>
        <dbReference type="EMBL" id="PRY30758.1"/>
    </source>
</evidence>
<feature type="domain" description="Signal transduction histidine kinase subgroup 3 dimerisation and phosphoacceptor" evidence="12">
    <location>
        <begin position="186"/>
        <end position="251"/>
    </location>
</feature>
<feature type="coiled-coil region" evidence="9">
    <location>
        <begin position="154"/>
        <end position="181"/>
    </location>
</feature>
<gene>
    <name evidence="13" type="ORF">CLV70_104310</name>
</gene>
<keyword evidence="5" id="KW-0547">Nucleotide-binding</keyword>
<proteinExistence type="predicted"/>
<evidence type="ECO:0000256" key="3">
    <source>
        <dbReference type="ARBA" id="ARBA00022553"/>
    </source>
</evidence>
<keyword evidence="10" id="KW-0812">Transmembrane</keyword>
<keyword evidence="14" id="KW-1185">Reference proteome</keyword>
<evidence type="ECO:0000256" key="9">
    <source>
        <dbReference type="SAM" id="Coils"/>
    </source>
</evidence>
<dbReference type="AlphaFoldDB" id="A0A2T0SBG6"/>
<evidence type="ECO:0000259" key="12">
    <source>
        <dbReference type="Pfam" id="PF07730"/>
    </source>
</evidence>
<keyword evidence="9" id="KW-0175">Coiled coil</keyword>
<protein>
    <recommendedName>
        <fullName evidence="2">histidine kinase</fullName>
        <ecNumber evidence="2">2.7.13.3</ecNumber>
    </recommendedName>
</protein>
<dbReference type="Proteomes" id="UP000239209">
    <property type="component" value="Unassembled WGS sequence"/>
</dbReference>
<dbReference type="Gene3D" id="1.20.5.1930">
    <property type="match status" value="1"/>
</dbReference>
<dbReference type="GO" id="GO:0046983">
    <property type="term" value="F:protein dimerization activity"/>
    <property type="evidence" value="ECO:0007669"/>
    <property type="project" value="InterPro"/>
</dbReference>
<keyword evidence="4" id="KW-0808">Transferase</keyword>
<evidence type="ECO:0000256" key="5">
    <source>
        <dbReference type="ARBA" id="ARBA00022741"/>
    </source>
</evidence>
<keyword evidence="10" id="KW-0472">Membrane</keyword>
<dbReference type="Gene3D" id="3.30.565.10">
    <property type="entry name" value="Histidine kinase-like ATPase, C-terminal domain"/>
    <property type="match status" value="1"/>
</dbReference>
<evidence type="ECO:0000256" key="6">
    <source>
        <dbReference type="ARBA" id="ARBA00022777"/>
    </source>
</evidence>
<keyword evidence="3" id="KW-0597">Phosphoprotein</keyword>